<dbReference type="InterPro" id="IPR003593">
    <property type="entry name" value="AAA+_ATPase"/>
</dbReference>
<feature type="domain" description="ABC transmembrane type-1" evidence="7">
    <location>
        <begin position="25"/>
        <end position="309"/>
    </location>
</feature>
<dbReference type="Proteomes" id="UP000694257">
    <property type="component" value="Chromosome"/>
</dbReference>
<dbReference type="PANTHER" id="PTHR24221">
    <property type="entry name" value="ATP-BINDING CASSETTE SUB-FAMILY B"/>
    <property type="match status" value="1"/>
</dbReference>
<keyword evidence="2 5" id="KW-0812">Transmembrane</keyword>
<dbReference type="GO" id="GO:0005524">
    <property type="term" value="F:ATP binding"/>
    <property type="evidence" value="ECO:0007669"/>
    <property type="project" value="UniProtKB-KW"/>
</dbReference>
<evidence type="ECO:0000256" key="4">
    <source>
        <dbReference type="ARBA" id="ARBA00023136"/>
    </source>
</evidence>
<evidence type="ECO:0000256" key="3">
    <source>
        <dbReference type="ARBA" id="ARBA00022989"/>
    </source>
</evidence>
<evidence type="ECO:0000256" key="2">
    <source>
        <dbReference type="ARBA" id="ARBA00022692"/>
    </source>
</evidence>
<keyword evidence="4 5" id="KW-0472">Membrane</keyword>
<feature type="transmembrane region" description="Helical" evidence="5">
    <location>
        <begin position="139"/>
        <end position="161"/>
    </location>
</feature>
<accession>A0ABX8S739</accession>
<evidence type="ECO:0000259" key="6">
    <source>
        <dbReference type="PROSITE" id="PS50893"/>
    </source>
</evidence>
<evidence type="ECO:0000256" key="1">
    <source>
        <dbReference type="ARBA" id="ARBA00004141"/>
    </source>
</evidence>
<feature type="transmembrane region" description="Helical" evidence="5">
    <location>
        <begin position="167"/>
        <end position="184"/>
    </location>
</feature>
<keyword evidence="8" id="KW-0547">Nucleotide-binding</keyword>
<dbReference type="SMART" id="SM00382">
    <property type="entry name" value="AAA"/>
    <property type="match status" value="1"/>
</dbReference>
<proteinExistence type="predicted"/>
<feature type="domain" description="ABC transporter" evidence="6">
    <location>
        <begin position="347"/>
        <end position="587"/>
    </location>
</feature>
<dbReference type="InterPro" id="IPR039421">
    <property type="entry name" value="Type_1_exporter"/>
</dbReference>
<evidence type="ECO:0000256" key="5">
    <source>
        <dbReference type="SAM" id="Phobius"/>
    </source>
</evidence>
<feature type="transmembrane region" description="Helical" evidence="5">
    <location>
        <begin position="252"/>
        <end position="270"/>
    </location>
</feature>
<dbReference type="Pfam" id="PF00005">
    <property type="entry name" value="ABC_tran"/>
    <property type="match status" value="1"/>
</dbReference>
<reference evidence="8 9" key="1">
    <citation type="submission" date="2021-07" db="EMBL/GenBank/DDBJ databases">
        <title>Whole Genome Sequence of Nocardia Iowensis.</title>
        <authorList>
            <person name="Lamm A."/>
            <person name="Collins-Fairclough A.M."/>
            <person name="Bunk B."/>
            <person name="Sproer C."/>
        </authorList>
    </citation>
    <scope>NUCLEOTIDE SEQUENCE [LARGE SCALE GENOMIC DNA]</scope>
    <source>
        <strain evidence="8 9">NRRL 5646</strain>
    </source>
</reference>
<dbReference type="InterPro" id="IPR003439">
    <property type="entry name" value="ABC_transporter-like_ATP-bd"/>
</dbReference>
<evidence type="ECO:0000259" key="7">
    <source>
        <dbReference type="PROSITE" id="PS50929"/>
    </source>
</evidence>
<comment type="subcellular location">
    <subcellularLocation>
        <location evidence="1">Membrane</location>
        <topology evidence="1">Multi-pass membrane protein</topology>
    </subcellularLocation>
</comment>
<dbReference type="PANTHER" id="PTHR24221:SF646">
    <property type="entry name" value="HAEMOLYSIN SECRETION ATP-BINDING PROTEIN"/>
    <property type="match status" value="1"/>
</dbReference>
<dbReference type="EMBL" id="CP078145">
    <property type="protein sequence ID" value="QXN95716.1"/>
    <property type="molecule type" value="Genomic_DNA"/>
</dbReference>
<organism evidence="8 9">
    <name type="scientific">Nocardia iowensis</name>
    <dbReference type="NCBI Taxonomy" id="204891"/>
    <lineage>
        <taxon>Bacteria</taxon>
        <taxon>Bacillati</taxon>
        <taxon>Actinomycetota</taxon>
        <taxon>Actinomycetes</taxon>
        <taxon>Mycobacteriales</taxon>
        <taxon>Nocardiaceae</taxon>
        <taxon>Nocardia</taxon>
    </lineage>
</organism>
<feature type="transmembrane region" description="Helical" evidence="5">
    <location>
        <begin position="24"/>
        <end position="44"/>
    </location>
</feature>
<dbReference type="InterPro" id="IPR011527">
    <property type="entry name" value="ABC1_TM_dom"/>
</dbReference>
<name>A0ABX8S739_NOCIO</name>
<keyword evidence="3 5" id="KW-1133">Transmembrane helix</keyword>
<dbReference type="InterPro" id="IPR017871">
    <property type="entry name" value="ABC_transporter-like_CS"/>
</dbReference>
<dbReference type="PROSITE" id="PS50929">
    <property type="entry name" value="ABC_TM1F"/>
    <property type="match status" value="1"/>
</dbReference>
<sequence>MARQLPATFGRVLRECWQVSRSDTAALVLCTLIAEIGTAVGLLATTSILDHLLEAGPTPDRIRAAAPALLLVTAMVVGRGVMREVADWTRSRLTPQLRRSLQIQLLRLTTSVELVAFDDDAFQNTLHRIRLRSPHAMEALLDGVLRLLSAAIGLAMIAGVLGVLHPVLVPLLLLALAPTWWASVRSARMSYEVYAATGGAERRMETLTDLMADRVPAAEIRAYTMRSFLLGEFDRLSALVQQRALRLERKQAETRAIGGALASLGVGGVYATLGLLLFTAAMPLAVAGTAVVAIRTAMNSLRGLVDSMNWSYENALFFRDYLEFRDHAAQRQERSGGTTAPADVDRIVARDVTFTYPSADRPALNSLSIDIEPGEIIAIVGENGSGKTTLAKILSGLYQPDSGSVTYGGVPLREIDLMSLRDRIAVVAQNFTHWPFSARQNVTIGRHDHREANAGFAAATSASGADEVFAGLPARADTLLDPTYQGGVELSGGQWQRIAVARGLYRDAPLLICDEPTAALDARTEHAIFETIRKHAAQRTVVLITHRLATVRYADRIFVLEQGRVIEQGSHDELMARDGVYREFYTLQAQAYHRASA</sequence>
<keyword evidence="9" id="KW-1185">Reference proteome</keyword>
<dbReference type="PROSITE" id="PS00211">
    <property type="entry name" value="ABC_TRANSPORTER_1"/>
    <property type="match status" value="1"/>
</dbReference>
<dbReference type="PROSITE" id="PS50893">
    <property type="entry name" value="ABC_TRANSPORTER_2"/>
    <property type="match status" value="1"/>
</dbReference>
<keyword evidence="8" id="KW-0067">ATP-binding</keyword>
<evidence type="ECO:0000313" key="8">
    <source>
        <dbReference type="EMBL" id="QXN95716.1"/>
    </source>
</evidence>
<evidence type="ECO:0000313" key="9">
    <source>
        <dbReference type="Proteomes" id="UP000694257"/>
    </source>
</evidence>
<feature type="transmembrane region" description="Helical" evidence="5">
    <location>
        <begin position="64"/>
        <end position="82"/>
    </location>
</feature>
<gene>
    <name evidence="8" type="ORF">KV110_23125</name>
</gene>
<protein>
    <submittedName>
        <fullName evidence="8">ABC transporter ATP-binding protein/permease</fullName>
    </submittedName>
</protein>